<dbReference type="Proteomes" id="UP000234653">
    <property type="component" value="Chromosome"/>
</dbReference>
<keyword evidence="3" id="KW-0732">Signal</keyword>
<evidence type="ECO:0000256" key="2">
    <source>
        <dbReference type="ARBA" id="ARBA00023136"/>
    </source>
</evidence>
<dbReference type="InterPro" id="IPR012338">
    <property type="entry name" value="Beta-lactam/transpept-like"/>
</dbReference>
<dbReference type="OrthoDB" id="2151402at2"/>
<sequence>MKKMFLPILMFLAAILGIVPTTSSVGGSVDSNYSSEFGQKANAILDKKSFSGSVLVVKNGKIIFQASRGYSNYGISLSNTIDTSYEIDSIQKSMTAAMVMKEIQNKKLSLTDKLSKFYPEIPGSNNITIKEMMDMTSGLILKGGVGPTKVMSDTDIIDEDIKNIRYVNVLHGKWDYSAINFNLLSGILEKLTGKSYRKLFTESYIDKLNLKHTIFAYDESPKIQKATGYNNPDPLSPSLNYKNVFDADKFLEYDELGTGQVYMSVYDLYKVEQYITQGNMLSAKSRDQLYAPGSISTYGGGLYHTKDDNFANGWGYGFQGVSHISDDGKVTVIALENYTRRAVDLKPMANQLYKLAKD</sequence>
<organism evidence="5 6">
    <name type="scientific">Companilactobacillus alimentarius DSM 20249</name>
    <dbReference type="NCBI Taxonomy" id="1423720"/>
    <lineage>
        <taxon>Bacteria</taxon>
        <taxon>Bacillati</taxon>
        <taxon>Bacillota</taxon>
        <taxon>Bacilli</taxon>
        <taxon>Lactobacillales</taxon>
        <taxon>Lactobacillaceae</taxon>
        <taxon>Companilactobacillus</taxon>
    </lineage>
</organism>
<protein>
    <submittedName>
        <fullName evidence="5">Penicillin-binding protein</fullName>
    </submittedName>
</protein>
<proteinExistence type="predicted"/>
<feature type="domain" description="Beta-lactamase-related" evidence="4">
    <location>
        <begin position="51"/>
        <end position="305"/>
    </location>
</feature>
<dbReference type="PANTHER" id="PTHR46825">
    <property type="entry name" value="D-ALANYL-D-ALANINE-CARBOXYPEPTIDASE/ENDOPEPTIDASE AMPH"/>
    <property type="match status" value="1"/>
</dbReference>
<evidence type="ECO:0000259" key="4">
    <source>
        <dbReference type="Pfam" id="PF00144"/>
    </source>
</evidence>
<name>A0A2K9HED6_9LACO</name>
<dbReference type="STRING" id="1423720.FC67_GL001546"/>
<reference evidence="5 6" key="1">
    <citation type="submission" date="2016-12" db="EMBL/GenBank/DDBJ databases">
        <title>The whole genome sequencing and assembly of Lactobacillus alimentarius DSM 20249T strain.</title>
        <authorList>
            <person name="Lee Y.-J."/>
            <person name="Yi H."/>
            <person name="Bahn Y.-S."/>
            <person name="Kim J.F."/>
            <person name="Lee D.-W."/>
        </authorList>
    </citation>
    <scope>NUCLEOTIDE SEQUENCE [LARGE SCALE GENOMIC DNA]</scope>
    <source>
        <strain evidence="5 6">DSM 20249</strain>
    </source>
</reference>
<accession>A0A2K9HED6</accession>
<dbReference type="GO" id="GO:0016020">
    <property type="term" value="C:membrane"/>
    <property type="evidence" value="ECO:0007669"/>
    <property type="project" value="UniProtKB-SubCell"/>
</dbReference>
<evidence type="ECO:0000313" key="6">
    <source>
        <dbReference type="Proteomes" id="UP000234653"/>
    </source>
</evidence>
<evidence type="ECO:0000256" key="1">
    <source>
        <dbReference type="ARBA" id="ARBA00004370"/>
    </source>
</evidence>
<keyword evidence="2" id="KW-0472">Membrane</keyword>
<gene>
    <name evidence="5" type="ORF">LA20249_01350</name>
</gene>
<evidence type="ECO:0000313" key="5">
    <source>
        <dbReference type="EMBL" id="AUI70924.1"/>
    </source>
</evidence>
<feature type="signal peptide" evidence="3">
    <location>
        <begin position="1"/>
        <end position="24"/>
    </location>
</feature>
<dbReference type="SUPFAM" id="SSF56601">
    <property type="entry name" value="beta-lactamase/transpeptidase-like"/>
    <property type="match status" value="1"/>
</dbReference>
<keyword evidence="6" id="KW-1185">Reference proteome</keyword>
<feature type="chain" id="PRO_5039191068" evidence="3">
    <location>
        <begin position="25"/>
        <end position="358"/>
    </location>
</feature>
<dbReference type="InterPro" id="IPR050491">
    <property type="entry name" value="AmpC-like"/>
</dbReference>
<dbReference type="RefSeq" id="WP_057739242.1">
    <property type="nucleotide sequence ID" value="NZ_AZDQ01000043.1"/>
</dbReference>
<dbReference type="EMBL" id="CP018867">
    <property type="protein sequence ID" value="AUI70924.1"/>
    <property type="molecule type" value="Genomic_DNA"/>
</dbReference>
<dbReference type="AlphaFoldDB" id="A0A2K9HED6"/>
<dbReference type="Pfam" id="PF00144">
    <property type="entry name" value="Beta-lactamase"/>
    <property type="match status" value="1"/>
</dbReference>
<dbReference type="KEGG" id="lali:LA20249_01350"/>
<dbReference type="InterPro" id="IPR001466">
    <property type="entry name" value="Beta-lactam-related"/>
</dbReference>
<dbReference type="Gene3D" id="3.40.710.10">
    <property type="entry name" value="DD-peptidase/beta-lactamase superfamily"/>
    <property type="match status" value="1"/>
</dbReference>
<comment type="subcellular location">
    <subcellularLocation>
        <location evidence="1">Membrane</location>
    </subcellularLocation>
</comment>
<evidence type="ECO:0000256" key="3">
    <source>
        <dbReference type="SAM" id="SignalP"/>
    </source>
</evidence>
<dbReference type="PANTHER" id="PTHR46825:SF11">
    <property type="entry name" value="PENICILLIN-BINDING PROTEIN 4"/>
    <property type="match status" value="1"/>
</dbReference>